<accession>A0A2N0AHE4</accession>
<dbReference type="Pfam" id="PF06289">
    <property type="entry name" value="FlbD"/>
    <property type="match status" value="1"/>
</dbReference>
<dbReference type="PANTHER" id="PTHR39185">
    <property type="entry name" value="SWARMING MOTILITY PROTEIN SWRD"/>
    <property type="match status" value="1"/>
</dbReference>
<keyword evidence="1" id="KW-0282">Flagellum</keyword>
<dbReference type="OrthoDB" id="9799862at2"/>
<proteinExistence type="predicted"/>
<evidence type="ECO:0000313" key="2">
    <source>
        <dbReference type="Proteomes" id="UP000232145"/>
    </source>
</evidence>
<keyword evidence="1" id="KW-0969">Cilium</keyword>
<name>A0A2N0AHE4_9LEPT</name>
<keyword evidence="2" id="KW-1185">Reference proteome</keyword>
<dbReference type="AlphaFoldDB" id="A0A2N0AHE4"/>
<dbReference type="RefSeq" id="WP_100743511.1">
    <property type="nucleotide sequence ID" value="NZ_NPDW01000002.1"/>
</dbReference>
<sequence>MVILHRLKGAEFVLNADLIETIEANPDTIITLVNEKKFIVQEPVAEVVEKVIAYQTRIHNLPRVGERRPEET</sequence>
<protein>
    <submittedName>
        <fullName evidence="1">Flagellar protein</fullName>
    </submittedName>
</protein>
<dbReference type="PANTHER" id="PTHR39185:SF1">
    <property type="entry name" value="SWARMING MOTILITY PROTEIN SWRD"/>
    <property type="match status" value="1"/>
</dbReference>
<dbReference type="Proteomes" id="UP000232145">
    <property type="component" value="Unassembled WGS sequence"/>
</dbReference>
<dbReference type="InterPro" id="IPR009384">
    <property type="entry name" value="SwrD-like"/>
</dbReference>
<dbReference type="EMBL" id="NPDX01000005">
    <property type="protein sequence ID" value="PJZ83707.1"/>
    <property type="molecule type" value="Genomic_DNA"/>
</dbReference>
<organism evidence="1 2">
    <name type="scientific">Leptospira harrisiae</name>
    <dbReference type="NCBI Taxonomy" id="2023189"/>
    <lineage>
        <taxon>Bacteria</taxon>
        <taxon>Pseudomonadati</taxon>
        <taxon>Spirochaetota</taxon>
        <taxon>Spirochaetia</taxon>
        <taxon>Leptospirales</taxon>
        <taxon>Leptospiraceae</taxon>
        <taxon>Leptospira</taxon>
    </lineage>
</organism>
<evidence type="ECO:0000313" key="1">
    <source>
        <dbReference type="EMBL" id="PJZ83707.1"/>
    </source>
</evidence>
<comment type="caution">
    <text evidence="1">The sequence shown here is derived from an EMBL/GenBank/DDBJ whole genome shotgun (WGS) entry which is preliminary data.</text>
</comment>
<keyword evidence="1" id="KW-0966">Cell projection</keyword>
<reference evidence="1 2" key="1">
    <citation type="submission" date="2017-07" db="EMBL/GenBank/DDBJ databases">
        <title>Leptospira spp. isolated from tropical soils.</title>
        <authorList>
            <person name="Thibeaux R."/>
            <person name="Iraola G."/>
            <person name="Ferres I."/>
            <person name="Bierque E."/>
            <person name="Girault D."/>
            <person name="Soupe-Gilbert M.-E."/>
            <person name="Picardeau M."/>
            <person name="Goarant C."/>
        </authorList>
    </citation>
    <scope>NUCLEOTIDE SEQUENCE [LARGE SCALE GENOMIC DNA]</scope>
    <source>
        <strain evidence="1 2">FH2-B-A1</strain>
    </source>
</reference>
<gene>
    <name evidence="1" type="ORF">CH364_16075</name>
</gene>